<protein>
    <submittedName>
        <fullName evidence="12">G-protein coupled receptors family 1 profile domain-containing protein</fullName>
    </submittedName>
</protein>
<sequence length="222" mass="25127">MFAFLISLLSIVGNVLTIYILRSQTKYSQQIRIYQIQLAISHIVAPVAGYWMLIASSLKGTWLFGEIGCKFYGFLQGFCAFFSILVVAAIAINRATRLKAISTSNSTETIRNSIILWIFTFALIAPPLFGLNRFVIEGLGTTCSIDLHPVDVAARAYIIFILFFGFIFPLFIIFFSYRRVCLVLFESALFRQQTKVHGRLESSGEIDLINSQLDLMRALLRR</sequence>
<dbReference type="Gene3D" id="1.20.1070.10">
    <property type="entry name" value="Rhodopsin 7-helix transmembrane proteins"/>
    <property type="match status" value="1"/>
</dbReference>
<accession>A0A914WRC5</accession>
<evidence type="ECO:0000256" key="1">
    <source>
        <dbReference type="ARBA" id="ARBA00004141"/>
    </source>
</evidence>
<feature type="transmembrane region" description="Helical" evidence="9">
    <location>
        <begin position="6"/>
        <end position="21"/>
    </location>
</feature>
<evidence type="ECO:0000256" key="8">
    <source>
        <dbReference type="ARBA" id="ARBA00023305"/>
    </source>
</evidence>
<evidence type="ECO:0000256" key="9">
    <source>
        <dbReference type="SAM" id="Phobius"/>
    </source>
</evidence>
<dbReference type="WBParaSite" id="PSAMB.scaffold496size49328.g6323.t1">
    <property type="protein sequence ID" value="PSAMB.scaffold496size49328.g6323.t1"/>
    <property type="gene ID" value="PSAMB.scaffold496size49328.g6323"/>
</dbReference>
<dbReference type="InterPro" id="IPR000276">
    <property type="entry name" value="GPCR_Rhodpsn"/>
</dbReference>
<keyword evidence="5 9" id="KW-0472">Membrane</keyword>
<keyword evidence="3 9" id="KW-1133">Transmembrane helix</keyword>
<dbReference type="PRINTS" id="PR00237">
    <property type="entry name" value="GPCRRHODOPSN"/>
</dbReference>
<evidence type="ECO:0000256" key="5">
    <source>
        <dbReference type="ARBA" id="ARBA00023136"/>
    </source>
</evidence>
<evidence type="ECO:0000256" key="3">
    <source>
        <dbReference type="ARBA" id="ARBA00022989"/>
    </source>
</evidence>
<dbReference type="GO" id="GO:0007601">
    <property type="term" value="P:visual perception"/>
    <property type="evidence" value="ECO:0007669"/>
    <property type="project" value="UniProtKB-KW"/>
</dbReference>
<feature type="transmembrane region" description="Helical" evidence="9">
    <location>
        <begin position="114"/>
        <end position="136"/>
    </location>
</feature>
<keyword evidence="8" id="KW-0716">Sensory transduction</keyword>
<comment type="subcellular location">
    <subcellularLocation>
        <location evidence="1">Membrane</location>
        <topology evidence="1">Multi-pass membrane protein</topology>
    </subcellularLocation>
</comment>
<evidence type="ECO:0000256" key="4">
    <source>
        <dbReference type="ARBA" id="ARBA00023040"/>
    </source>
</evidence>
<dbReference type="Proteomes" id="UP000887566">
    <property type="component" value="Unplaced"/>
</dbReference>
<reference evidence="12" key="1">
    <citation type="submission" date="2022-11" db="UniProtKB">
        <authorList>
            <consortium name="WormBaseParasite"/>
        </authorList>
    </citation>
    <scope>IDENTIFICATION</scope>
</reference>
<evidence type="ECO:0000256" key="2">
    <source>
        <dbReference type="ARBA" id="ARBA00022692"/>
    </source>
</evidence>
<keyword evidence="7" id="KW-0807">Transducer</keyword>
<evidence type="ECO:0000313" key="12">
    <source>
        <dbReference type="WBParaSite" id="PSAMB.scaffold496size49328.g6323.t1"/>
    </source>
</evidence>
<feature type="transmembrane region" description="Helical" evidence="9">
    <location>
        <begin position="156"/>
        <end position="177"/>
    </location>
</feature>
<organism evidence="11 12">
    <name type="scientific">Plectus sambesii</name>
    <dbReference type="NCBI Taxonomy" id="2011161"/>
    <lineage>
        <taxon>Eukaryota</taxon>
        <taxon>Metazoa</taxon>
        <taxon>Ecdysozoa</taxon>
        <taxon>Nematoda</taxon>
        <taxon>Chromadorea</taxon>
        <taxon>Plectida</taxon>
        <taxon>Plectina</taxon>
        <taxon>Plectoidea</taxon>
        <taxon>Plectidae</taxon>
        <taxon>Plectus</taxon>
    </lineage>
</organism>
<feature type="domain" description="G-protein coupled receptors family 1 profile" evidence="10">
    <location>
        <begin position="13"/>
        <end position="222"/>
    </location>
</feature>
<name>A0A914WRC5_9BILA</name>
<dbReference type="SUPFAM" id="SSF81321">
    <property type="entry name" value="Family A G protein-coupled receptor-like"/>
    <property type="match status" value="1"/>
</dbReference>
<keyword evidence="4" id="KW-0297">G-protein coupled receptor</keyword>
<dbReference type="InterPro" id="IPR017452">
    <property type="entry name" value="GPCR_Rhodpsn_7TM"/>
</dbReference>
<dbReference type="Pfam" id="PF00001">
    <property type="entry name" value="7tm_1"/>
    <property type="match status" value="1"/>
</dbReference>
<keyword evidence="6" id="KW-0675">Receptor</keyword>
<dbReference type="PANTHER" id="PTHR24240">
    <property type="entry name" value="OPSIN"/>
    <property type="match status" value="1"/>
</dbReference>
<evidence type="ECO:0000259" key="10">
    <source>
        <dbReference type="PROSITE" id="PS50262"/>
    </source>
</evidence>
<dbReference type="InterPro" id="IPR050125">
    <property type="entry name" value="GPCR_opsins"/>
</dbReference>
<keyword evidence="11" id="KW-1185">Reference proteome</keyword>
<dbReference type="GO" id="GO:0016020">
    <property type="term" value="C:membrane"/>
    <property type="evidence" value="ECO:0007669"/>
    <property type="project" value="UniProtKB-SubCell"/>
</dbReference>
<keyword evidence="8" id="KW-0844">Vision</keyword>
<dbReference type="GO" id="GO:0004930">
    <property type="term" value="F:G protein-coupled receptor activity"/>
    <property type="evidence" value="ECO:0007669"/>
    <property type="project" value="UniProtKB-KW"/>
</dbReference>
<keyword evidence="2 9" id="KW-0812">Transmembrane</keyword>
<feature type="transmembrane region" description="Helical" evidence="9">
    <location>
        <begin position="33"/>
        <end position="54"/>
    </location>
</feature>
<feature type="transmembrane region" description="Helical" evidence="9">
    <location>
        <begin position="74"/>
        <end position="93"/>
    </location>
</feature>
<proteinExistence type="predicted"/>
<evidence type="ECO:0000256" key="7">
    <source>
        <dbReference type="ARBA" id="ARBA00023224"/>
    </source>
</evidence>
<dbReference type="PROSITE" id="PS50262">
    <property type="entry name" value="G_PROTEIN_RECEP_F1_2"/>
    <property type="match status" value="1"/>
</dbReference>
<evidence type="ECO:0000256" key="6">
    <source>
        <dbReference type="ARBA" id="ARBA00023170"/>
    </source>
</evidence>
<dbReference type="AlphaFoldDB" id="A0A914WRC5"/>
<evidence type="ECO:0000313" key="11">
    <source>
        <dbReference type="Proteomes" id="UP000887566"/>
    </source>
</evidence>